<gene>
    <name evidence="3" type="ORF">C884_02028</name>
</gene>
<feature type="compositionally biased region" description="Polar residues" evidence="1">
    <location>
        <begin position="113"/>
        <end position="123"/>
    </location>
</feature>
<sequence length="162" mass="16952">MKYDFRRLTPAVLTSLGLIFLALLFVSFGWAVLGWILGLAGLALNVVAVAVIAVPGSAGDGARRVPARPGAAQRSERERLALRDSAAPSRGVEHDDEREAEAEVIRDADGQPVQAQLSRTVSAQRDGKAGKGDKRAYSRAGSTAVPGSARASSSGGSSNKRR</sequence>
<keyword evidence="4" id="KW-1185">Reference proteome</keyword>
<organism evidence="3 4">
    <name type="scientific">Kocuria palustris PEL</name>
    <dbReference type="NCBI Taxonomy" id="1236550"/>
    <lineage>
        <taxon>Bacteria</taxon>
        <taxon>Bacillati</taxon>
        <taxon>Actinomycetota</taxon>
        <taxon>Actinomycetes</taxon>
        <taxon>Micrococcales</taxon>
        <taxon>Micrococcaceae</taxon>
        <taxon>Kocuria</taxon>
    </lineage>
</organism>
<feature type="region of interest" description="Disordered" evidence="1">
    <location>
        <begin position="59"/>
        <end position="162"/>
    </location>
</feature>
<feature type="compositionally biased region" description="Basic and acidic residues" evidence="1">
    <location>
        <begin position="125"/>
        <end position="136"/>
    </location>
</feature>
<name>M2YEU3_9MICC</name>
<feature type="compositionally biased region" description="Basic and acidic residues" evidence="1">
    <location>
        <begin position="91"/>
        <end position="109"/>
    </location>
</feature>
<keyword evidence="2" id="KW-0472">Membrane</keyword>
<dbReference type="RefSeq" id="WP_006214029.1">
    <property type="nucleotide sequence ID" value="NZ_ANHZ02000005.1"/>
</dbReference>
<evidence type="ECO:0000256" key="2">
    <source>
        <dbReference type="SAM" id="Phobius"/>
    </source>
</evidence>
<evidence type="ECO:0000313" key="3">
    <source>
        <dbReference type="EMBL" id="EME37114.1"/>
    </source>
</evidence>
<protein>
    <submittedName>
        <fullName evidence="3">Uncharacterized protein</fullName>
    </submittedName>
</protein>
<dbReference type="EMBL" id="ANHZ02000005">
    <property type="protein sequence ID" value="EME37114.1"/>
    <property type="molecule type" value="Genomic_DNA"/>
</dbReference>
<comment type="caution">
    <text evidence="3">The sequence shown here is derived from an EMBL/GenBank/DDBJ whole genome shotgun (WGS) entry which is preliminary data.</text>
</comment>
<keyword evidence="2" id="KW-0812">Transmembrane</keyword>
<feature type="compositionally biased region" description="Low complexity" evidence="1">
    <location>
        <begin position="147"/>
        <end position="162"/>
    </location>
</feature>
<evidence type="ECO:0000256" key="1">
    <source>
        <dbReference type="SAM" id="MobiDB-lite"/>
    </source>
</evidence>
<dbReference type="AlphaFoldDB" id="M2YEU3"/>
<dbReference type="Proteomes" id="UP000009877">
    <property type="component" value="Unassembled WGS sequence"/>
</dbReference>
<feature type="transmembrane region" description="Helical" evidence="2">
    <location>
        <begin position="12"/>
        <end position="33"/>
    </location>
</feature>
<evidence type="ECO:0000313" key="4">
    <source>
        <dbReference type="Proteomes" id="UP000009877"/>
    </source>
</evidence>
<proteinExistence type="predicted"/>
<keyword evidence="2" id="KW-1133">Transmembrane helix</keyword>
<accession>M2YEU3</accession>
<feature type="transmembrane region" description="Helical" evidence="2">
    <location>
        <begin position="39"/>
        <end position="58"/>
    </location>
</feature>
<reference evidence="3 4" key="1">
    <citation type="journal article" date="2014" name="Genome Announc.">
        <title>Draft Genome Sequence of Kocuria palustris PEL.</title>
        <authorList>
            <person name="Sharma G."/>
            <person name="Khatri I."/>
            <person name="Subramanian S."/>
        </authorList>
    </citation>
    <scope>NUCLEOTIDE SEQUENCE [LARGE SCALE GENOMIC DNA]</scope>
    <source>
        <strain evidence="3 4">PEL</strain>
    </source>
</reference>